<keyword evidence="2" id="KW-1185">Reference proteome</keyword>
<gene>
    <name evidence="1" type="ORF">SAMN05421852_1574</name>
</gene>
<accession>A0A1I3VJM6</accession>
<organism evidence="1 2">
    <name type="scientific">Thermoflavimicrobium dichotomicum</name>
    <dbReference type="NCBI Taxonomy" id="46223"/>
    <lineage>
        <taxon>Bacteria</taxon>
        <taxon>Bacillati</taxon>
        <taxon>Bacillota</taxon>
        <taxon>Bacilli</taxon>
        <taxon>Bacillales</taxon>
        <taxon>Thermoactinomycetaceae</taxon>
        <taxon>Thermoflavimicrobium</taxon>
    </lineage>
</organism>
<dbReference type="OrthoDB" id="2987473at2"/>
<sequence>MYTIREVSKLMKVNQLTDKKSELLRWINEEKIQCEATDEGTFRIPKNEVQRLFEAKWKPVVFQQIKQYEMTIQTMLSQLNDPYAGALTKIESLHGLIRWGFAALASYQFRMEHDVVSAKQLYYFALQVSEVYEKYVRQALTQYPYIAYLPASLKDKVLWALFSQRFDLAYHMAEHYEPNGFMESNKIDLLIKYLLLKKDREATELLKQLAQEDTEINVEIIDAILSHDQKRVNELLYIEADAKYKYYTQEMIHLPYQILCDDLLLYGWIAQCRGIPVTLKHPIMAEECFKKHRLVYPDLSFLPDEFKVLISNAM</sequence>
<dbReference type="Proteomes" id="UP000199545">
    <property type="component" value="Unassembled WGS sequence"/>
</dbReference>
<name>A0A1I3VJM6_9BACL</name>
<evidence type="ECO:0000313" key="2">
    <source>
        <dbReference type="Proteomes" id="UP000199545"/>
    </source>
</evidence>
<dbReference type="RefSeq" id="WP_093231802.1">
    <property type="nucleotide sequence ID" value="NZ_FORR01000057.1"/>
</dbReference>
<evidence type="ECO:0000313" key="1">
    <source>
        <dbReference type="EMBL" id="SFJ95372.1"/>
    </source>
</evidence>
<protein>
    <submittedName>
        <fullName evidence="1">Uncharacterized protein</fullName>
    </submittedName>
</protein>
<reference evidence="1 2" key="1">
    <citation type="submission" date="2016-10" db="EMBL/GenBank/DDBJ databases">
        <authorList>
            <person name="de Groot N.N."/>
        </authorList>
    </citation>
    <scope>NUCLEOTIDE SEQUENCE [LARGE SCALE GENOMIC DNA]</scope>
    <source>
        <strain evidence="1 2">DSM 44778</strain>
    </source>
</reference>
<proteinExistence type="predicted"/>
<dbReference type="EMBL" id="FORR01000057">
    <property type="protein sequence ID" value="SFJ95372.1"/>
    <property type="molecule type" value="Genomic_DNA"/>
</dbReference>
<dbReference type="AlphaFoldDB" id="A0A1I3VJM6"/>